<dbReference type="PROSITE" id="PS51388">
    <property type="entry name" value="GED"/>
    <property type="match status" value="1"/>
</dbReference>
<dbReference type="GO" id="GO:0016020">
    <property type="term" value="C:membrane"/>
    <property type="evidence" value="ECO:0007669"/>
    <property type="project" value="TreeGrafter"/>
</dbReference>
<dbReference type="Pfam" id="PF01031">
    <property type="entry name" value="Dynamin_M"/>
    <property type="match status" value="1"/>
</dbReference>
<dbReference type="AlphaFoldDB" id="A0AAE0LPK5"/>
<dbReference type="Pfam" id="PF00350">
    <property type="entry name" value="Dynamin_N"/>
    <property type="match status" value="1"/>
</dbReference>
<dbReference type="GO" id="GO:0008017">
    <property type="term" value="F:microtubule binding"/>
    <property type="evidence" value="ECO:0007669"/>
    <property type="project" value="TreeGrafter"/>
</dbReference>
<dbReference type="FunFam" id="3.40.50.300:FF:001425">
    <property type="entry name" value="Dynamin GTPase, putative"/>
    <property type="match status" value="1"/>
</dbReference>
<dbReference type="Proteomes" id="UP001278766">
    <property type="component" value="Unassembled WGS sequence"/>
</dbReference>
<keyword evidence="2" id="KW-0342">GTP-binding</keyword>
<dbReference type="PANTHER" id="PTHR11566:SF149">
    <property type="entry name" value="GTPASE, PUTATIVE (AFU_ORTHOLOGUE AFUA_6G11890)-RELATED"/>
    <property type="match status" value="1"/>
</dbReference>
<dbReference type="SUPFAM" id="SSF52540">
    <property type="entry name" value="P-loop containing nucleoside triphosphate hydrolases"/>
    <property type="match status" value="1"/>
</dbReference>
<dbReference type="InterPro" id="IPR030381">
    <property type="entry name" value="G_DYNAMIN_dom"/>
</dbReference>
<keyword evidence="7" id="KW-1185">Reference proteome</keyword>
<evidence type="ECO:0000259" key="5">
    <source>
        <dbReference type="PROSITE" id="PS51718"/>
    </source>
</evidence>
<dbReference type="SMART" id="SM00053">
    <property type="entry name" value="DYNc"/>
    <property type="match status" value="1"/>
</dbReference>
<dbReference type="GO" id="GO:0048312">
    <property type="term" value="P:intracellular distribution of mitochondria"/>
    <property type="evidence" value="ECO:0007669"/>
    <property type="project" value="TreeGrafter"/>
</dbReference>
<dbReference type="InterPro" id="IPR001401">
    <property type="entry name" value="Dynamin_GTPase"/>
</dbReference>
<dbReference type="GO" id="GO:0005525">
    <property type="term" value="F:GTP binding"/>
    <property type="evidence" value="ECO:0007669"/>
    <property type="project" value="InterPro"/>
</dbReference>
<reference evidence="6" key="1">
    <citation type="journal article" date="2023" name="Mol. Phylogenet. Evol.">
        <title>Genome-scale phylogeny and comparative genomics of the fungal order Sordariales.</title>
        <authorList>
            <person name="Hensen N."/>
            <person name="Bonometti L."/>
            <person name="Westerberg I."/>
            <person name="Brannstrom I.O."/>
            <person name="Guillou S."/>
            <person name="Cros-Aarteil S."/>
            <person name="Calhoun S."/>
            <person name="Haridas S."/>
            <person name="Kuo A."/>
            <person name="Mondo S."/>
            <person name="Pangilinan J."/>
            <person name="Riley R."/>
            <person name="LaButti K."/>
            <person name="Andreopoulos B."/>
            <person name="Lipzen A."/>
            <person name="Chen C."/>
            <person name="Yan M."/>
            <person name="Daum C."/>
            <person name="Ng V."/>
            <person name="Clum A."/>
            <person name="Steindorff A."/>
            <person name="Ohm R.A."/>
            <person name="Martin F."/>
            <person name="Silar P."/>
            <person name="Natvig D.O."/>
            <person name="Lalanne C."/>
            <person name="Gautier V."/>
            <person name="Ament-Velasquez S.L."/>
            <person name="Kruys A."/>
            <person name="Hutchinson M.I."/>
            <person name="Powell A.J."/>
            <person name="Barry K."/>
            <person name="Miller A.N."/>
            <person name="Grigoriev I.V."/>
            <person name="Debuchy R."/>
            <person name="Gladieux P."/>
            <person name="Hiltunen Thoren M."/>
            <person name="Johannesson H."/>
        </authorList>
    </citation>
    <scope>NUCLEOTIDE SEQUENCE</scope>
    <source>
        <strain evidence="6">CBS 168.71</strain>
    </source>
</reference>
<dbReference type="GO" id="GO:0003924">
    <property type="term" value="F:GTPase activity"/>
    <property type="evidence" value="ECO:0007669"/>
    <property type="project" value="InterPro"/>
</dbReference>
<dbReference type="InterPro" id="IPR020850">
    <property type="entry name" value="GED_dom"/>
</dbReference>
<dbReference type="PROSITE" id="PS51718">
    <property type="entry name" value="G_DYNAMIN_2"/>
    <property type="match status" value="1"/>
</dbReference>
<dbReference type="InterPro" id="IPR000375">
    <property type="entry name" value="Dynamin_stalk"/>
</dbReference>
<name>A0AAE0LPK5_9PEZI</name>
<keyword evidence="1" id="KW-0547">Nucleotide-binding</keyword>
<dbReference type="CDD" id="cd08771">
    <property type="entry name" value="DLP_1"/>
    <property type="match status" value="1"/>
</dbReference>
<evidence type="ECO:0000256" key="1">
    <source>
        <dbReference type="ARBA" id="ARBA00022741"/>
    </source>
</evidence>
<dbReference type="GO" id="GO:0005874">
    <property type="term" value="C:microtubule"/>
    <property type="evidence" value="ECO:0007669"/>
    <property type="project" value="TreeGrafter"/>
</dbReference>
<dbReference type="EMBL" id="JAUEPN010000006">
    <property type="protein sequence ID" value="KAK3292818.1"/>
    <property type="molecule type" value="Genomic_DNA"/>
</dbReference>
<dbReference type="GO" id="GO:0000266">
    <property type="term" value="P:mitochondrial fission"/>
    <property type="evidence" value="ECO:0007669"/>
    <property type="project" value="TreeGrafter"/>
</dbReference>
<dbReference type="PANTHER" id="PTHR11566">
    <property type="entry name" value="DYNAMIN"/>
    <property type="match status" value="1"/>
</dbReference>
<keyword evidence="6" id="KW-0378">Hydrolase</keyword>
<dbReference type="InterPro" id="IPR022812">
    <property type="entry name" value="Dynamin"/>
</dbReference>
<dbReference type="InterPro" id="IPR045063">
    <property type="entry name" value="Dynamin_N"/>
</dbReference>
<dbReference type="RefSeq" id="XP_062656332.1">
    <property type="nucleotide sequence ID" value="XM_062801782.1"/>
</dbReference>
<evidence type="ECO:0000256" key="3">
    <source>
        <dbReference type="SAM" id="Coils"/>
    </source>
</evidence>
<evidence type="ECO:0000313" key="7">
    <source>
        <dbReference type="Proteomes" id="UP001278766"/>
    </source>
</evidence>
<evidence type="ECO:0000313" key="6">
    <source>
        <dbReference type="EMBL" id="KAK3292818.1"/>
    </source>
</evidence>
<dbReference type="GO" id="GO:0006897">
    <property type="term" value="P:endocytosis"/>
    <property type="evidence" value="ECO:0007669"/>
    <property type="project" value="TreeGrafter"/>
</dbReference>
<dbReference type="PRINTS" id="PR00195">
    <property type="entry name" value="DYNAMIN"/>
</dbReference>
<gene>
    <name evidence="6" type="ORF">B0H64DRAFT_362962</name>
</gene>
<feature type="coiled-coil region" evidence="3">
    <location>
        <begin position="686"/>
        <end position="720"/>
    </location>
</feature>
<sequence>MAKKKGSKRITVTIDSAKMIVNLDNGAMQQLQAEQRALLDTIDALRVLGLGKYVDLPQLIVVGDQSAGKSSVLEAISRVRFPIKDGVCTRFATELALRQSPQTKIEVRIQNDGFDTFNRSGFDKDDMPRIIEEAKQHMGITGDSTGFSEDVLRIEIAGPDVPQLTLVDLPGFFHNETENQGIGGVEIVNRLANKYMSQENSIILAVISAQNELAAQKVLGEAKKHDPGRDRTLGILTKPDKVDEESNNEQMYLRLAQNEEASHKLTLGWHVLRNRAPKEADSTDAERDEEEKDFFQGGVWSVVSCQDRGIETLREKLSQVLLSHIQRKLPGLIANIEEHIKTRQTRLKALGDQRSSADDIKKYLINISNRFQRVARDAIHGNYTDDFFGGLYPDPQTAYEDRRVKKLRALVRDLNRAFHFVLTTKGGRRQIQWNNELLPSAPLHLEPLVSLYTLGEYIEISIDDLTEELEKMASENQGVEFPGSSNDKVALALFRDQSASWEAIANQHVDLVTHFSRRFVEELVGYVAGPDTKTADAVIKNLVAPYFEEKQAVLRAKISELLQHYKTGADPQPMHSIFLDSVGRRQNERFAEKLSQLMERHPDLFADKVKASSDDVGAVMRMLATSEVRSEFNAEQTIENAMEYYKMSLRVFTDNVMTLALENCLISDIPNILSPEKVYDMTDDKVTTLAAESKQIRREREELQTQLEKLRLGLAACREHRPRHSNVATLPGFSVLEIRPTLPDRTKPRAPTRPQPTIQASRQALVSGVTTDNGAPVAKGTFRSGLLDHTTATTPATAGATKQNASGGGLFGSAGAYGVPSTGVAASGTSDAPKTGNVVGSSLFSVGSTGGIFGTESEIIAQKTPSNVATTRFSPSGGLFGAPRTGTPAKSSFSNAAATGSVASGGSLFGHTAKTPAAAPSVSSVQTIGNTTSAFSFGVSKPGNTGAGTK</sequence>
<comment type="caution">
    <text evidence="6">The sequence shown here is derived from an EMBL/GenBank/DDBJ whole genome shotgun (WGS) entry which is preliminary data.</text>
</comment>
<protein>
    <submittedName>
        <fullName evidence="6">P-loop containing nucleoside triphosphate hydrolase protein</fullName>
    </submittedName>
</protein>
<organism evidence="6 7">
    <name type="scientific">Chaetomium fimeti</name>
    <dbReference type="NCBI Taxonomy" id="1854472"/>
    <lineage>
        <taxon>Eukaryota</taxon>
        <taxon>Fungi</taxon>
        <taxon>Dikarya</taxon>
        <taxon>Ascomycota</taxon>
        <taxon>Pezizomycotina</taxon>
        <taxon>Sordariomycetes</taxon>
        <taxon>Sordariomycetidae</taxon>
        <taxon>Sordariales</taxon>
        <taxon>Chaetomiaceae</taxon>
        <taxon>Chaetomium</taxon>
    </lineage>
</organism>
<dbReference type="GO" id="GO:0016559">
    <property type="term" value="P:peroxisome fission"/>
    <property type="evidence" value="ECO:0007669"/>
    <property type="project" value="TreeGrafter"/>
</dbReference>
<dbReference type="InterPro" id="IPR027417">
    <property type="entry name" value="P-loop_NTPase"/>
</dbReference>
<dbReference type="GeneID" id="87838730"/>
<proteinExistence type="predicted"/>
<keyword evidence="3" id="KW-0175">Coiled coil</keyword>
<feature type="domain" description="GED" evidence="4">
    <location>
        <begin position="634"/>
        <end position="725"/>
    </location>
</feature>
<feature type="domain" description="Dynamin-type G" evidence="5">
    <location>
        <begin position="53"/>
        <end position="330"/>
    </location>
</feature>
<evidence type="ECO:0000259" key="4">
    <source>
        <dbReference type="PROSITE" id="PS51388"/>
    </source>
</evidence>
<evidence type="ECO:0000256" key="2">
    <source>
        <dbReference type="ARBA" id="ARBA00023134"/>
    </source>
</evidence>
<dbReference type="Gene3D" id="3.40.50.300">
    <property type="entry name" value="P-loop containing nucleotide triphosphate hydrolases"/>
    <property type="match status" value="1"/>
</dbReference>
<accession>A0AAE0LPK5</accession>
<dbReference type="GO" id="GO:0005739">
    <property type="term" value="C:mitochondrion"/>
    <property type="evidence" value="ECO:0007669"/>
    <property type="project" value="TreeGrafter"/>
</dbReference>
<reference evidence="6" key="2">
    <citation type="submission" date="2023-06" db="EMBL/GenBank/DDBJ databases">
        <authorList>
            <consortium name="Lawrence Berkeley National Laboratory"/>
            <person name="Haridas S."/>
            <person name="Hensen N."/>
            <person name="Bonometti L."/>
            <person name="Westerberg I."/>
            <person name="Brannstrom I.O."/>
            <person name="Guillou S."/>
            <person name="Cros-Aarteil S."/>
            <person name="Calhoun S."/>
            <person name="Kuo A."/>
            <person name="Mondo S."/>
            <person name="Pangilinan J."/>
            <person name="Riley R."/>
            <person name="Labutti K."/>
            <person name="Andreopoulos B."/>
            <person name="Lipzen A."/>
            <person name="Chen C."/>
            <person name="Yanf M."/>
            <person name="Daum C."/>
            <person name="Ng V."/>
            <person name="Clum A."/>
            <person name="Steindorff A."/>
            <person name="Ohm R."/>
            <person name="Martin F."/>
            <person name="Silar P."/>
            <person name="Natvig D."/>
            <person name="Lalanne C."/>
            <person name="Gautier V."/>
            <person name="Ament-Velasquez S.L."/>
            <person name="Kruys A."/>
            <person name="Hutchinson M.I."/>
            <person name="Powell A.J."/>
            <person name="Barry K."/>
            <person name="Miller A.N."/>
            <person name="Grigoriev I.V."/>
            <person name="Debuchy R."/>
            <person name="Gladieux P."/>
            <person name="Thoren M.H."/>
            <person name="Johannesson H."/>
        </authorList>
    </citation>
    <scope>NUCLEOTIDE SEQUENCE</scope>
    <source>
        <strain evidence="6">CBS 168.71</strain>
    </source>
</reference>